<reference evidence="5 6" key="1">
    <citation type="journal article" date="2008" name="Genome Biol.">
        <title>A genomic analysis of the archaeal system Ignicoccus hospitalis-Nanoarchaeum equitans.</title>
        <authorList>
            <person name="Podar M."/>
            <person name="Anderson I."/>
            <person name="Makarova K.S."/>
            <person name="Elkins J.G."/>
            <person name="Ivanova N."/>
            <person name="Wall M.A."/>
            <person name="Lykidis A."/>
            <person name="Mavromatis K."/>
            <person name="Sun H."/>
            <person name="Hudson M.E."/>
            <person name="Chen W."/>
            <person name="Deciu C."/>
            <person name="Hutchison D."/>
            <person name="Eads J.R."/>
            <person name="Anderson A."/>
            <person name="Fernandes F."/>
            <person name="Szeto E."/>
            <person name="Lapidus A."/>
            <person name="Kyrpides N.C."/>
            <person name="Saier M.H.Jr."/>
            <person name="Richardson P.M."/>
            <person name="Rachel R."/>
            <person name="Huber H."/>
            <person name="Eisen J.A."/>
            <person name="Koonin E.V."/>
            <person name="Keller M."/>
            <person name="Stetter K.O."/>
        </authorList>
    </citation>
    <scope>NUCLEOTIDE SEQUENCE [LARGE SCALE GENOMIC DNA]</scope>
    <source>
        <strain evidence="6">KIN4/I / DSM 18386 / JCM 14125</strain>
    </source>
</reference>
<comment type="similarity">
    <text evidence="1">Belongs to the GPN-loop GTPase family.</text>
</comment>
<dbReference type="InterPro" id="IPR004130">
    <property type="entry name" value="Gpn"/>
</dbReference>
<dbReference type="Gene3D" id="3.40.50.300">
    <property type="entry name" value="P-loop containing nucleotide triphosphate hydrolases"/>
    <property type="match status" value="1"/>
</dbReference>
<dbReference type="HOGENOM" id="CLU_037460_3_0_2"/>
<dbReference type="SUPFAM" id="SSF52540">
    <property type="entry name" value="P-loop containing nucleoside triphosphate hydrolases"/>
    <property type="match status" value="1"/>
</dbReference>
<dbReference type="EMBL" id="CP000816">
    <property type="protein sequence ID" value="ABU81978.1"/>
    <property type="molecule type" value="Genomic_DNA"/>
</dbReference>
<evidence type="ECO:0000256" key="4">
    <source>
        <dbReference type="ARBA" id="ARBA00023134"/>
    </source>
</evidence>
<dbReference type="RefSeq" id="WP_012122942.1">
    <property type="nucleotide sequence ID" value="NC_009776.1"/>
</dbReference>
<name>A8AAM6_IGNH4</name>
<dbReference type="AlphaFoldDB" id="A8AAM6"/>
<keyword evidence="2" id="KW-0547">Nucleotide-binding</keyword>
<evidence type="ECO:0000313" key="6">
    <source>
        <dbReference type="Proteomes" id="UP000000262"/>
    </source>
</evidence>
<sequence>MFVVFAGTAGSGKSSLVASFSDWIRKEVGLKISVVNLDPGAEALPYQPDFDIRQLFTIREIMQKYGLGPNGAFLKAAELLGEYSREIIRHKVFRSFSDYILIDTPGQLEMFLFRPEGTQFLKKLERLRPVLIVYIVDGSLAPHPEDLLTSYMLSLMLQAKSELQVVTVINKVDLVSEEDMKTIRLLIENPEEFAKSVADKVGGIAGDMIMDLIKIVEMYAPPERAILVSAKTKEGLRELYDLVHEVYCSCGDLT</sequence>
<dbReference type="GeneID" id="5562824"/>
<dbReference type="PANTHER" id="PTHR21231">
    <property type="entry name" value="XPA-BINDING PROTEIN 1-RELATED"/>
    <property type="match status" value="1"/>
</dbReference>
<dbReference type="Proteomes" id="UP000000262">
    <property type="component" value="Chromosome"/>
</dbReference>
<accession>A8AAM6</accession>
<protein>
    <recommendedName>
        <fullName evidence="7">GTPase</fullName>
    </recommendedName>
</protein>
<dbReference type="GO" id="GO:0005525">
    <property type="term" value="F:GTP binding"/>
    <property type="evidence" value="ECO:0007669"/>
    <property type="project" value="UniProtKB-KW"/>
</dbReference>
<organism evidence="5 6">
    <name type="scientific">Ignicoccus hospitalis (strain KIN4/I / DSM 18386 / JCM 14125)</name>
    <dbReference type="NCBI Taxonomy" id="453591"/>
    <lineage>
        <taxon>Archaea</taxon>
        <taxon>Thermoproteota</taxon>
        <taxon>Thermoprotei</taxon>
        <taxon>Desulfurococcales</taxon>
        <taxon>Desulfurococcaceae</taxon>
        <taxon>Ignicoccus</taxon>
    </lineage>
</organism>
<dbReference type="PANTHER" id="PTHR21231:SF8">
    <property type="entry name" value="GPN-LOOP GTPASE 1"/>
    <property type="match status" value="1"/>
</dbReference>
<evidence type="ECO:0000313" key="5">
    <source>
        <dbReference type="EMBL" id="ABU81978.1"/>
    </source>
</evidence>
<dbReference type="KEGG" id="iho:Igni_0796"/>
<evidence type="ECO:0000256" key="3">
    <source>
        <dbReference type="ARBA" id="ARBA00022801"/>
    </source>
</evidence>
<dbReference type="STRING" id="453591.Igni_0796"/>
<dbReference type="InterPro" id="IPR027417">
    <property type="entry name" value="P-loop_NTPase"/>
</dbReference>
<proteinExistence type="inferred from homology"/>
<dbReference type="Pfam" id="PF03029">
    <property type="entry name" value="ATP_bind_1"/>
    <property type="match status" value="1"/>
</dbReference>
<dbReference type="eggNOG" id="arCOG01225">
    <property type="taxonomic scope" value="Archaea"/>
</dbReference>
<evidence type="ECO:0000256" key="2">
    <source>
        <dbReference type="ARBA" id="ARBA00022741"/>
    </source>
</evidence>
<dbReference type="PhylomeDB" id="A8AAM6"/>
<gene>
    <name evidence="5" type="ordered locus">Igni_0796</name>
</gene>
<keyword evidence="3" id="KW-0378">Hydrolase</keyword>
<evidence type="ECO:0008006" key="7">
    <source>
        <dbReference type="Google" id="ProtNLM"/>
    </source>
</evidence>
<dbReference type="OrthoDB" id="31092at2157"/>
<dbReference type="GO" id="GO:0003924">
    <property type="term" value="F:GTPase activity"/>
    <property type="evidence" value="ECO:0007669"/>
    <property type="project" value="TreeGrafter"/>
</dbReference>
<evidence type="ECO:0000256" key="1">
    <source>
        <dbReference type="ARBA" id="ARBA00005290"/>
    </source>
</evidence>
<keyword evidence="6" id="KW-1185">Reference proteome</keyword>
<keyword evidence="4" id="KW-0342">GTP-binding</keyword>